<evidence type="ECO:0000259" key="1">
    <source>
        <dbReference type="PROSITE" id="PS50995"/>
    </source>
</evidence>
<name>A0A3S8ZAM5_9ACTO</name>
<dbReference type="CDD" id="cd00090">
    <property type="entry name" value="HTH_ARSR"/>
    <property type="match status" value="1"/>
</dbReference>
<accession>A0A3S8ZAM5</accession>
<dbReference type="OrthoDB" id="9804055at2"/>
<dbReference type="InterPro" id="IPR036390">
    <property type="entry name" value="WH_DNA-bd_sf"/>
</dbReference>
<dbReference type="SMART" id="SM00347">
    <property type="entry name" value="HTH_MARR"/>
    <property type="match status" value="1"/>
</dbReference>
<keyword evidence="3" id="KW-1185">Reference proteome</keyword>
<protein>
    <submittedName>
        <fullName evidence="2">MarR family transcriptional regulator</fullName>
    </submittedName>
</protein>
<evidence type="ECO:0000313" key="3">
    <source>
        <dbReference type="Proteomes" id="UP000270021"/>
    </source>
</evidence>
<reference evidence="2 3" key="1">
    <citation type="submission" date="2018-12" db="EMBL/GenBank/DDBJ databases">
        <title>Complete genome sequence of Flaviflexus salsibiostraticola KCTC 33148.</title>
        <authorList>
            <person name="Bae J.-W."/>
        </authorList>
    </citation>
    <scope>NUCLEOTIDE SEQUENCE [LARGE SCALE GENOMIC DNA]</scope>
    <source>
        <strain evidence="2 3">KCTC 33148</strain>
    </source>
</reference>
<dbReference type="InterPro" id="IPR052526">
    <property type="entry name" value="HTH-type_Bedaq_tolerance"/>
</dbReference>
<evidence type="ECO:0000313" key="2">
    <source>
        <dbReference type="EMBL" id="AZN30538.1"/>
    </source>
</evidence>
<dbReference type="Gene3D" id="1.10.10.10">
    <property type="entry name" value="Winged helix-like DNA-binding domain superfamily/Winged helix DNA-binding domain"/>
    <property type="match status" value="1"/>
</dbReference>
<proteinExistence type="predicted"/>
<dbReference type="PANTHER" id="PTHR39515:SF2">
    <property type="entry name" value="HTH-TYPE TRANSCRIPTIONAL REGULATOR RV0880"/>
    <property type="match status" value="1"/>
</dbReference>
<feature type="domain" description="HTH marR-type" evidence="1">
    <location>
        <begin position="1"/>
        <end position="135"/>
    </location>
</feature>
<dbReference type="Proteomes" id="UP000270021">
    <property type="component" value="Chromosome"/>
</dbReference>
<dbReference type="SUPFAM" id="SSF46785">
    <property type="entry name" value="Winged helix' DNA-binding domain"/>
    <property type="match status" value="1"/>
</dbReference>
<dbReference type="InterPro" id="IPR011991">
    <property type="entry name" value="ArsR-like_HTH"/>
</dbReference>
<dbReference type="InterPro" id="IPR036388">
    <property type="entry name" value="WH-like_DNA-bd_sf"/>
</dbReference>
<gene>
    <name evidence="2" type="ORF">EJO69_09640</name>
</gene>
<dbReference type="KEGG" id="fsl:EJO69_09640"/>
<dbReference type="PANTHER" id="PTHR39515">
    <property type="entry name" value="CONSERVED PROTEIN"/>
    <property type="match status" value="1"/>
</dbReference>
<dbReference type="PROSITE" id="PS50995">
    <property type="entry name" value="HTH_MARR_2"/>
    <property type="match status" value="1"/>
</dbReference>
<dbReference type="AlphaFoldDB" id="A0A3S8ZAM5"/>
<dbReference type="EMBL" id="CP034438">
    <property type="protein sequence ID" value="AZN30538.1"/>
    <property type="molecule type" value="Genomic_DNA"/>
</dbReference>
<dbReference type="GO" id="GO:0003700">
    <property type="term" value="F:DNA-binding transcription factor activity"/>
    <property type="evidence" value="ECO:0007669"/>
    <property type="project" value="InterPro"/>
</dbReference>
<organism evidence="2 3">
    <name type="scientific">Flaviflexus salsibiostraticola</name>
    <dbReference type="NCBI Taxonomy" id="1282737"/>
    <lineage>
        <taxon>Bacteria</taxon>
        <taxon>Bacillati</taxon>
        <taxon>Actinomycetota</taxon>
        <taxon>Actinomycetes</taxon>
        <taxon>Actinomycetales</taxon>
        <taxon>Actinomycetaceae</taxon>
        <taxon>Flaviflexus</taxon>
    </lineage>
</organism>
<sequence>MEAVVNNAEVADSLRFAVLHLSRGLRGSGRLGESRFCVLTVLAQGPMTVSELASHERVSVPSMSKLVSAMAEAGQVRRERDAVDSRRTEVTITDEGRAALDAASLEGAAWLDQQFGKLEGDDIATLGRAARIMRAMITR</sequence>
<dbReference type="Pfam" id="PF01047">
    <property type="entry name" value="MarR"/>
    <property type="match status" value="1"/>
</dbReference>
<dbReference type="InterPro" id="IPR000835">
    <property type="entry name" value="HTH_MarR-typ"/>
</dbReference>